<evidence type="ECO:0000256" key="3">
    <source>
        <dbReference type="ARBA" id="ARBA00022553"/>
    </source>
</evidence>
<evidence type="ECO:0000256" key="6">
    <source>
        <dbReference type="ARBA" id="ARBA00022777"/>
    </source>
</evidence>
<keyword evidence="10" id="KW-0812">Transmembrane</keyword>
<name>A0A3N2BYK0_9MICO</name>
<reference evidence="13 14" key="1">
    <citation type="submission" date="2018-11" db="EMBL/GenBank/DDBJ databases">
        <title>Sequencing the genomes of 1000 actinobacteria strains.</title>
        <authorList>
            <person name="Klenk H.-P."/>
        </authorList>
    </citation>
    <scope>NUCLEOTIDE SEQUENCE [LARGE SCALE GENOMIC DNA]</scope>
    <source>
        <strain evidence="13 14">DSM 14012</strain>
    </source>
</reference>
<proteinExistence type="predicted"/>
<evidence type="ECO:0000256" key="5">
    <source>
        <dbReference type="ARBA" id="ARBA00022741"/>
    </source>
</evidence>
<accession>A0A3N2BYK0</accession>
<dbReference type="EMBL" id="RKHL01000001">
    <property type="protein sequence ID" value="ROR80328.1"/>
    <property type="molecule type" value="Genomic_DNA"/>
</dbReference>
<feature type="domain" description="Histidine kinase/HSP90-like ATPase" evidence="11">
    <location>
        <begin position="242"/>
        <end position="344"/>
    </location>
</feature>
<keyword evidence="14" id="KW-1185">Reference proteome</keyword>
<dbReference type="Gene3D" id="1.20.5.1930">
    <property type="match status" value="1"/>
</dbReference>
<evidence type="ECO:0000259" key="11">
    <source>
        <dbReference type="Pfam" id="PF02518"/>
    </source>
</evidence>
<feature type="transmembrane region" description="Helical" evidence="10">
    <location>
        <begin position="83"/>
        <end position="101"/>
    </location>
</feature>
<dbReference type="Gene3D" id="3.30.565.10">
    <property type="entry name" value="Histidine kinase-like ATPase, C-terminal domain"/>
    <property type="match status" value="1"/>
</dbReference>
<evidence type="ECO:0000256" key="8">
    <source>
        <dbReference type="ARBA" id="ARBA00023012"/>
    </source>
</evidence>
<evidence type="ECO:0000256" key="9">
    <source>
        <dbReference type="SAM" id="Coils"/>
    </source>
</evidence>
<dbReference type="Proteomes" id="UP000266915">
    <property type="component" value="Unassembled WGS sequence"/>
</dbReference>
<keyword evidence="6 13" id="KW-0418">Kinase</keyword>
<dbReference type="GO" id="GO:0000155">
    <property type="term" value="F:phosphorelay sensor kinase activity"/>
    <property type="evidence" value="ECO:0007669"/>
    <property type="project" value="InterPro"/>
</dbReference>
<evidence type="ECO:0000256" key="4">
    <source>
        <dbReference type="ARBA" id="ARBA00022679"/>
    </source>
</evidence>
<comment type="caution">
    <text evidence="13">The sequence shown here is derived from an EMBL/GenBank/DDBJ whole genome shotgun (WGS) entry which is preliminary data.</text>
</comment>
<organism evidence="13 14">
    <name type="scientific">Plantibacter flavus</name>
    <dbReference type="NCBI Taxonomy" id="150123"/>
    <lineage>
        <taxon>Bacteria</taxon>
        <taxon>Bacillati</taxon>
        <taxon>Actinomycetota</taxon>
        <taxon>Actinomycetes</taxon>
        <taxon>Micrococcales</taxon>
        <taxon>Microbacteriaceae</taxon>
        <taxon>Plantibacter</taxon>
    </lineage>
</organism>
<dbReference type="GO" id="GO:0046983">
    <property type="term" value="F:protein dimerization activity"/>
    <property type="evidence" value="ECO:0007669"/>
    <property type="project" value="InterPro"/>
</dbReference>
<dbReference type="EC" id="2.7.13.3" evidence="2"/>
<dbReference type="AlphaFoldDB" id="A0A3N2BYK0"/>
<dbReference type="GO" id="GO:0016020">
    <property type="term" value="C:membrane"/>
    <property type="evidence" value="ECO:0007669"/>
    <property type="project" value="InterPro"/>
</dbReference>
<evidence type="ECO:0000256" key="7">
    <source>
        <dbReference type="ARBA" id="ARBA00022840"/>
    </source>
</evidence>
<evidence type="ECO:0000256" key="10">
    <source>
        <dbReference type="SAM" id="Phobius"/>
    </source>
</evidence>
<sequence length="363" mass="38351">MLWAFGYSSLLLRLQAPVLVTAITFAALLGQDVLGGVSQPWAVLIALYSVATQRGARWAWSCAAAVVAILALVSVATPVNTESPVIAGFGICIVVLIGLNVRGRSAYLSALIDRAAQLEREREQEARLAASAERARIARELHDIVAHGMSLMITLSDAADATADVDPTHSRDAVRHIGVVGRDALTDMRRLLGVLHDEEEPAALTPQPGLDALDDLVETYRAAGLPVAVTTSGELPTAPAVQVVLYRTVQEGLTNALRYARQPERVSVILRAVGGDTGAESVGETIVEVSDDGMGSSPAVSVGTERGLVGLRQRAALFGGSLEAGPRPELGGRGWRLRLRLPAADPADRVEPAPTDETIQETM</sequence>
<feature type="coiled-coil region" evidence="9">
    <location>
        <begin position="108"/>
        <end position="135"/>
    </location>
</feature>
<evidence type="ECO:0000313" key="14">
    <source>
        <dbReference type="Proteomes" id="UP000266915"/>
    </source>
</evidence>
<dbReference type="InterPro" id="IPR011712">
    <property type="entry name" value="Sig_transdc_His_kin_sub3_dim/P"/>
</dbReference>
<dbReference type="CDD" id="cd16917">
    <property type="entry name" value="HATPase_UhpB-NarQ-NarX-like"/>
    <property type="match status" value="1"/>
</dbReference>
<dbReference type="InterPro" id="IPR050482">
    <property type="entry name" value="Sensor_HK_TwoCompSys"/>
</dbReference>
<dbReference type="GO" id="GO:0005524">
    <property type="term" value="F:ATP binding"/>
    <property type="evidence" value="ECO:0007669"/>
    <property type="project" value="UniProtKB-KW"/>
</dbReference>
<evidence type="ECO:0000256" key="1">
    <source>
        <dbReference type="ARBA" id="ARBA00000085"/>
    </source>
</evidence>
<feature type="transmembrane region" description="Helical" evidence="10">
    <location>
        <begin position="58"/>
        <end position="77"/>
    </location>
</feature>
<keyword evidence="4" id="KW-0808">Transferase</keyword>
<dbReference type="RefSeq" id="WP_159453399.1">
    <property type="nucleotide sequence ID" value="NZ_FXAP01000003.1"/>
</dbReference>
<keyword evidence="9" id="KW-0175">Coiled coil</keyword>
<keyword evidence="10" id="KW-0472">Membrane</keyword>
<keyword evidence="10" id="KW-1133">Transmembrane helix</keyword>
<evidence type="ECO:0000256" key="2">
    <source>
        <dbReference type="ARBA" id="ARBA00012438"/>
    </source>
</evidence>
<keyword evidence="5" id="KW-0547">Nucleotide-binding</keyword>
<dbReference type="InterPro" id="IPR036890">
    <property type="entry name" value="HATPase_C_sf"/>
</dbReference>
<dbReference type="InterPro" id="IPR003594">
    <property type="entry name" value="HATPase_dom"/>
</dbReference>
<keyword evidence="7" id="KW-0067">ATP-binding</keyword>
<dbReference type="SUPFAM" id="SSF55874">
    <property type="entry name" value="ATPase domain of HSP90 chaperone/DNA topoisomerase II/histidine kinase"/>
    <property type="match status" value="1"/>
</dbReference>
<keyword evidence="3" id="KW-0597">Phosphoprotein</keyword>
<evidence type="ECO:0000313" key="13">
    <source>
        <dbReference type="EMBL" id="ROR80328.1"/>
    </source>
</evidence>
<keyword evidence="8" id="KW-0902">Two-component regulatory system</keyword>
<dbReference type="Pfam" id="PF02518">
    <property type="entry name" value="HATPase_c"/>
    <property type="match status" value="1"/>
</dbReference>
<feature type="domain" description="Signal transduction histidine kinase subgroup 3 dimerisation and phosphoacceptor" evidence="12">
    <location>
        <begin position="133"/>
        <end position="198"/>
    </location>
</feature>
<dbReference type="PANTHER" id="PTHR24421:SF10">
    <property type="entry name" value="NITRATE_NITRITE SENSOR PROTEIN NARQ"/>
    <property type="match status" value="1"/>
</dbReference>
<evidence type="ECO:0000259" key="12">
    <source>
        <dbReference type="Pfam" id="PF07730"/>
    </source>
</evidence>
<dbReference type="PANTHER" id="PTHR24421">
    <property type="entry name" value="NITRATE/NITRITE SENSOR PROTEIN NARX-RELATED"/>
    <property type="match status" value="1"/>
</dbReference>
<gene>
    <name evidence="13" type="ORF">EDD42_0366</name>
</gene>
<comment type="catalytic activity">
    <reaction evidence="1">
        <text>ATP + protein L-histidine = ADP + protein N-phospho-L-histidine.</text>
        <dbReference type="EC" id="2.7.13.3"/>
    </reaction>
</comment>
<dbReference type="Pfam" id="PF07730">
    <property type="entry name" value="HisKA_3"/>
    <property type="match status" value="1"/>
</dbReference>
<protein>
    <recommendedName>
        <fullName evidence="2">histidine kinase</fullName>
        <ecNumber evidence="2">2.7.13.3</ecNumber>
    </recommendedName>
</protein>